<keyword evidence="4" id="KW-1185">Reference proteome</keyword>
<keyword evidence="2" id="KW-0732">Signal</keyword>
<gene>
    <name evidence="3" type="ORF">MEDL_43093</name>
</gene>
<evidence type="ECO:0000313" key="4">
    <source>
        <dbReference type="Proteomes" id="UP000683360"/>
    </source>
</evidence>
<comment type="caution">
    <text evidence="3">The sequence shown here is derived from an EMBL/GenBank/DDBJ whole genome shotgun (WGS) entry which is preliminary data.</text>
</comment>
<dbReference type="OrthoDB" id="6079454at2759"/>
<feature type="transmembrane region" description="Helical" evidence="1">
    <location>
        <begin position="128"/>
        <end position="153"/>
    </location>
</feature>
<protein>
    <submittedName>
        <fullName evidence="3">Uncharacterized protein</fullName>
    </submittedName>
</protein>
<dbReference type="AlphaFoldDB" id="A0A8S3TFD4"/>
<dbReference type="Proteomes" id="UP000683360">
    <property type="component" value="Unassembled WGS sequence"/>
</dbReference>
<sequence length="158" mass="17550">MFLQCIAVHILLLCGIKTCRISNNNDNGTSSCCGNHQEINGVCKVCPSGYIGSNGKCDTPCPLGYYGIECQHICKCSYDKWCDNVVGCTCDFLFPNCTKDKEERVFHSSNDTSNSTVSDIQQVNWIKILVISCSTVLCFSSLSMTSSLIYWHWFLGNL</sequence>
<dbReference type="EMBL" id="CAJPWZ010002055">
    <property type="protein sequence ID" value="CAG2230233.1"/>
    <property type="molecule type" value="Genomic_DNA"/>
</dbReference>
<proteinExistence type="predicted"/>
<organism evidence="3 4">
    <name type="scientific">Mytilus edulis</name>
    <name type="common">Blue mussel</name>
    <dbReference type="NCBI Taxonomy" id="6550"/>
    <lineage>
        <taxon>Eukaryota</taxon>
        <taxon>Metazoa</taxon>
        <taxon>Spiralia</taxon>
        <taxon>Lophotrochozoa</taxon>
        <taxon>Mollusca</taxon>
        <taxon>Bivalvia</taxon>
        <taxon>Autobranchia</taxon>
        <taxon>Pteriomorphia</taxon>
        <taxon>Mytilida</taxon>
        <taxon>Mytiloidea</taxon>
        <taxon>Mytilidae</taxon>
        <taxon>Mytilinae</taxon>
        <taxon>Mytilus</taxon>
    </lineage>
</organism>
<evidence type="ECO:0000256" key="2">
    <source>
        <dbReference type="SAM" id="SignalP"/>
    </source>
</evidence>
<accession>A0A8S3TFD4</accession>
<keyword evidence="1" id="KW-0472">Membrane</keyword>
<evidence type="ECO:0000256" key="1">
    <source>
        <dbReference type="SAM" id="Phobius"/>
    </source>
</evidence>
<feature type="chain" id="PRO_5035821638" evidence="2">
    <location>
        <begin position="22"/>
        <end position="158"/>
    </location>
</feature>
<keyword evidence="1" id="KW-1133">Transmembrane helix</keyword>
<reference evidence="3" key="1">
    <citation type="submission" date="2021-03" db="EMBL/GenBank/DDBJ databases">
        <authorList>
            <person name="Bekaert M."/>
        </authorList>
    </citation>
    <scope>NUCLEOTIDE SEQUENCE</scope>
</reference>
<keyword evidence="1" id="KW-0812">Transmembrane</keyword>
<name>A0A8S3TFD4_MYTED</name>
<feature type="signal peptide" evidence="2">
    <location>
        <begin position="1"/>
        <end position="21"/>
    </location>
</feature>
<evidence type="ECO:0000313" key="3">
    <source>
        <dbReference type="EMBL" id="CAG2230233.1"/>
    </source>
</evidence>
<dbReference type="Gene3D" id="2.170.300.10">
    <property type="entry name" value="Tie2 ligand-binding domain superfamily"/>
    <property type="match status" value="1"/>
</dbReference>